<name>A0A1I2HS44_9MICO</name>
<reference evidence="3" key="1">
    <citation type="submission" date="2016-10" db="EMBL/GenBank/DDBJ databases">
        <authorList>
            <person name="Varghese N."/>
            <person name="Submissions S."/>
        </authorList>
    </citation>
    <scope>NUCLEOTIDE SEQUENCE [LARGE SCALE GENOMIC DNA]</scope>
    <source>
        <strain evidence="3">DSM 19083</strain>
    </source>
</reference>
<keyword evidence="3" id="KW-1185">Reference proteome</keyword>
<feature type="region of interest" description="Disordered" evidence="1">
    <location>
        <begin position="37"/>
        <end position="69"/>
    </location>
</feature>
<dbReference type="Proteomes" id="UP000198520">
    <property type="component" value="Unassembled WGS sequence"/>
</dbReference>
<dbReference type="InterPro" id="IPR007922">
    <property type="entry name" value="DciA-like"/>
</dbReference>
<evidence type="ECO:0000256" key="1">
    <source>
        <dbReference type="SAM" id="MobiDB-lite"/>
    </source>
</evidence>
<feature type="compositionally biased region" description="Basic residues" evidence="1">
    <location>
        <begin position="165"/>
        <end position="176"/>
    </location>
</feature>
<protein>
    <submittedName>
        <fullName evidence="2">Predicted nucleic acid-binding protein, contains Zn-ribbon domain (Includes truncated derivatives)</fullName>
    </submittedName>
</protein>
<sequence length="183" mass="19663">MSGDEGRREIPDVSSLRDAIDLPAAERVAHEAFARAKEAARARGARPGQVPRRPLAPELSGARKGGRDPQLLGDALGTLLRQRGWVEEVKVGGVIGRWREVVGDEIADHCTPLTFEEGVLVITADSTAWATQLTLLTPQILGRLTQELGEGVVTSVTVDGPAGRSFRRGPRTVRGRGPRDTYG</sequence>
<gene>
    <name evidence="2" type="ORF">SAMN04488035_2491</name>
</gene>
<evidence type="ECO:0000313" key="3">
    <source>
        <dbReference type="Proteomes" id="UP000198520"/>
    </source>
</evidence>
<dbReference type="EMBL" id="FONZ01000005">
    <property type="protein sequence ID" value="SFF32709.1"/>
    <property type="molecule type" value="Genomic_DNA"/>
</dbReference>
<dbReference type="STRING" id="285351.SAMN04488035_2491"/>
<feature type="region of interest" description="Disordered" evidence="1">
    <location>
        <begin position="160"/>
        <end position="183"/>
    </location>
</feature>
<dbReference type="Pfam" id="PF05258">
    <property type="entry name" value="DciA"/>
    <property type="match status" value="1"/>
</dbReference>
<organism evidence="2 3">
    <name type="scientific">Flavimobilis marinus</name>
    <dbReference type="NCBI Taxonomy" id="285351"/>
    <lineage>
        <taxon>Bacteria</taxon>
        <taxon>Bacillati</taxon>
        <taxon>Actinomycetota</taxon>
        <taxon>Actinomycetes</taxon>
        <taxon>Micrococcales</taxon>
        <taxon>Jonesiaceae</taxon>
        <taxon>Flavimobilis</taxon>
    </lineage>
</organism>
<dbReference type="AlphaFoldDB" id="A0A1I2HS44"/>
<dbReference type="PANTHER" id="PTHR36456:SF1">
    <property type="entry name" value="UPF0232 PROTEIN SCO3875"/>
    <property type="match status" value="1"/>
</dbReference>
<proteinExistence type="predicted"/>
<dbReference type="RefSeq" id="WP_229828411.1">
    <property type="nucleotide sequence ID" value="NZ_BNAN01000001.1"/>
</dbReference>
<accession>A0A1I2HS44</accession>
<evidence type="ECO:0000313" key="2">
    <source>
        <dbReference type="EMBL" id="SFF32709.1"/>
    </source>
</evidence>
<dbReference type="PANTHER" id="PTHR36456">
    <property type="entry name" value="UPF0232 PROTEIN SCO3875"/>
    <property type="match status" value="1"/>
</dbReference>